<organism evidence="8 9">
    <name type="scientific">Streptacidiphilus cavernicola</name>
    <dbReference type="NCBI Taxonomy" id="3342716"/>
    <lineage>
        <taxon>Bacteria</taxon>
        <taxon>Bacillati</taxon>
        <taxon>Actinomycetota</taxon>
        <taxon>Actinomycetes</taxon>
        <taxon>Kitasatosporales</taxon>
        <taxon>Streptomycetaceae</taxon>
        <taxon>Streptacidiphilus</taxon>
    </lineage>
</organism>
<keyword evidence="4 6" id="KW-1133">Transmembrane helix</keyword>
<keyword evidence="5 6" id="KW-0472">Membrane</keyword>
<evidence type="ECO:0000256" key="6">
    <source>
        <dbReference type="RuleBase" id="RU363076"/>
    </source>
</evidence>
<keyword evidence="3 6" id="KW-0812">Transmembrane</keyword>
<comment type="subcellular location">
    <subcellularLocation>
        <location evidence="6">Cell membrane</location>
        <topology evidence="6">Multi-pass membrane protein</topology>
    </subcellularLocation>
    <subcellularLocation>
        <location evidence="1">Membrane</location>
    </subcellularLocation>
</comment>
<sequence>MLRILLTRRWVILTLVFFVLIPVMYLLGMWQFHRYQQTNVGNQLISQNLSAKPVPIGSLSRPGATVPGSERYRSVTATGHYDIAHQFVVRHRTDAAGDTIGYYVVTPLITADGDAVLVNRGWVDPGNTTGDQYPKVPGAPSGTVTVTGLLQPDETTAVSGIRDVKGLPDRQFMLINSVQQAAHQPEPVVAGYLQLESTSPKAPAGDSAELVPLPNNNDSSSMAVVGKGVHLPYAVQWWLFALLVPIAWGSLLRREVKDRERKAVVAEKKAAFLAAQQARAGRPAGRPAEVPAESVSDTPEETVGAPAGATGE</sequence>
<dbReference type="InterPro" id="IPR045214">
    <property type="entry name" value="Surf1/Surf4"/>
</dbReference>
<feature type="transmembrane region" description="Helical" evidence="6">
    <location>
        <begin position="235"/>
        <end position="252"/>
    </location>
</feature>
<dbReference type="CDD" id="cd06662">
    <property type="entry name" value="SURF1"/>
    <property type="match status" value="1"/>
</dbReference>
<dbReference type="InterPro" id="IPR002994">
    <property type="entry name" value="Surf1/Shy1"/>
</dbReference>
<dbReference type="Proteomes" id="UP001592528">
    <property type="component" value="Unassembled WGS sequence"/>
</dbReference>
<dbReference type="PANTHER" id="PTHR23427:SF2">
    <property type="entry name" value="SURFEIT LOCUS PROTEIN 1"/>
    <property type="match status" value="1"/>
</dbReference>
<protein>
    <recommendedName>
        <fullName evidence="6">SURF1-like protein</fullName>
    </recommendedName>
</protein>
<comment type="similarity">
    <text evidence="2 6">Belongs to the SURF1 family.</text>
</comment>
<reference evidence="8 9" key="1">
    <citation type="submission" date="2024-09" db="EMBL/GenBank/DDBJ databases">
        <authorList>
            <person name="Lee S.D."/>
        </authorList>
    </citation>
    <scope>NUCLEOTIDE SEQUENCE [LARGE SCALE GENOMIC DNA]</scope>
    <source>
        <strain evidence="8 9">N1-5</strain>
    </source>
</reference>
<feature type="compositionally biased region" description="Low complexity" evidence="7">
    <location>
        <begin position="277"/>
        <end position="288"/>
    </location>
</feature>
<evidence type="ECO:0000256" key="3">
    <source>
        <dbReference type="ARBA" id="ARBA00022692"/>
    </source>
</evidence>
<evidence type="ECO:0000256" key="1">
    <source>
        <dbReference type="ARBA" id="ARBA00004370"/>
    </source>
</evidence>
<name>A0ABV6V048_9ACTN</name>
<dbReference type="PROSITE" id="PS50895">
    <property type="entry name" value="SURF1"/>
    <property type="match status" value="1"/>
</dbReference>
<dbReference type="Pfam" id="PF02104">
    <property type="entry name" value="SURF1"/>
    <property type="match status" value="1"/>
</dbReference>
<feature type="transmembrane region" description="Helical" evidence="6">
    <location>
        <begin position="12"/>
        <end position="32"/>
    </location>
</feature>
<accession>A0ABV6V048</accession>
<feature type="region of interest" description="Disordered" evidence="7">
    <location>
        <begin position="277"/>
        <end position="312"/>
    </location>
</feature>
<evidence type="ECO:0000313" key="9">
    <source>
        <dbReference type="Proteomes" id="UP001592528"/>
    </source>
</evidence>
<dbReference type="EMBL" id="JBHEZZ010000038">
    <property type="protein sequence ID" value="MFC1407103.1"/>
    <property type="molecule type" value="Genomic_DNA"/>
</dbReference>
<keyword evidence="9" id="KW-1185">Reference proteome</keyword>
<evidence type="ECO:0000256" key="5">
    <source>
        <dbReference type="ARBA" id="ARBA00023136"/>
    </source>
</evidence>
<evidence type="ECO:0000256" key="7">
    <source>
        <dbReference type="SAM" id="MobiDB-lite"/>
    </source>
</evidence>
<evidence type="ECO:0000256" key="4">
    <source>
        <dbReference type="ARBA" id="ARBA00022989"/>
    </source>
</evidence>
<dbReference type="RefSeq" id="WP_051726627.1">
    <property type="nucleotide sequence ID" value="NZ_JBHEZZ010000038.1"/>
</dbReference>
<keyword evidence="6" id="KW-1003">Cell membrane</keyword>
<evidence type="ECO:0000256" key="2">
    <source>
        <dbReference type="ARBA" id="ARBA00007165"/>
    </source>
</evidence>
<dbReference type="PANTHER" id="PTHR23427">
    <property type="entry name" value="SURFEIT LOCUS PROTEIN"/>
    <property type="match status" value="1"/>
</dbReference>
<gene>
    <name evidence="8" type="ORF">ACEZDJ_38055</name>
</gene>
<proteinExistence type="inferred from homology"/>
<comment type="caution">
    <text evidence="8">The sequence shown here is derived from an EMBL/GenBank/DDBJ whole genome shotgun (WGS) entry which is preliminary data.</text>
</comment>
<evidence type="ECO:0000313" key="8">
    <source>
        <dbReference type="EMBL" id="MFC1407103.1"/>
    </source>
</evidence>